<dbReference type="Proteomes" id="UP000289718">
    <property type="component" value="Unassembled WGS sequence"/>
</dbReference>
<evidence type="ECO:0000313" key="2">
    <source>
        <dbReference type="Proteomes" id="UP000289718"/>
    </source>
</evidence>
<evidence type="ECO:0000313" key="1">
    <source>
        <dbReference type="EMBL" id="RXK14144.1"/>
    </source>
</evidence>
<proteinExistence type="predicted"/>
<keyword evidence="1" id="KW-0966">Cell projection</keyword>
<comment type="caution">
    <text evidence="1">The sequence shown here is derived from an EMBL/GenBank/DDBJ whole genome shotgun (WGS) entry which is preliminary data.</text>
</comment>
<gene>
    <name evidence="1" type="ORF">CP965_01465</name>
</gene>
<organism evidence="1 2">
    <name type="scientific">Halarcobacter mediterraneus</name>
    <dbReference type="NCBI Taxonomy" id="2023153"/>
    <lineage>
        <taxon>Bacteria</taxon>
        <taxon>Pseudomonadati</taxon>
        <taxon>Campylobacterota</taxon>
        <taxon>Epsilonproteobacteria</taxon>
        <taxon>Campylobacterales</taxon>
        <taxon>Arcobacteraceae</taxon>
        <taxon>Halarcobacter</taxon>
    </lineage>
</organism>
<name>A0A4Q1AVD6_9BACT</name>
<reference evidence="1 2" key="1">
    <citation type="submission" date="2017-09" db="EMBL/GenBank/DDBJ databases">
        <title>Genomics of the genus Arcobacter.</title>
        <authorList>
            <person name="Perez-Cataluna A."/>
            <person name="Figueras M.J."/>
            <person name="Salas-Masso N."/>
        </authorList>
    </citation>
    <scope>NUCLEOTIDE SEQUENCE [LARGE SCALE GENOMIC DNA]</scope>
    <source>
        <strain evidence="1 2">F156-34</strain>
    </source>
</reference>
<dbReference type="EMBL" id="NXIE01000001">
    <property type="protein sequence ID" value="RXK14144.1"/>
    <property type="molecule type" value="Genomic_DNA"/>
</dbReference>
<keyword evidence="2" id="KW-1185">Reference proteome</keyword>
<accession>A0A4Q1AVD6</accession>
<keyword evidence="1" id="KW-0282">Flagellum</keyword>
<dbReference type="AlphaFoldDB" id="A0A4Q1AVD6"/>
<keyword evidence="1" id="KW-0969">Cilium</keyword>
<sequence length="549" mass="63138">MLVSNNNLLNILLPNNNKLLKEALKEADTQTLDNLKKGDTNISDILKNLFNETKMSTKTNSSIETLLKNTTLFKDLGNFSKTIDSLLKNIQNNENLQKFKPQIENFLKNIETINSNNLKNSIENSGIFLESKLLIQNQGKTSLTNNLETILNQLKALLKESPSQENTKINNLIDKILNQNIKGLQGKEDQNLNDLKTLSTQLESLTKGLQNKQIINFEQLTNKLKPILENIQLTQSKIENSATNQIQNLNQVKREVLTQTKDILQNLKNEIILNKNIPNQDNLLKQIDTLLQSKDLVNRNFVDNKSILSNFHTNFSSTLENLVNSLKTTIEQVNIKNPNQNIIQNFNKIIEKLEHTINNFSNNFINNNLNDKQINNNPIQDDLKTVLLKVQEELSNKTDSKSLETFRQVERMITQIEYHQLLSIVSNSNNVYIPFLWDMLEDGSISMKEGKDEKFYCEINLNLKEFGDTKLFLSLFDKNKLDLTIYASKNEFKQAIRENLFKLKRALNSVELIPMSINIIDLKKEVKEEKTNIYTKNENTLGFGIDIKV</sequence>
<dbReference type="RefSeq" id="WP_129060255.1">
    <property type="nucleotide sequence ID" value="NZ_NXIE01000001.1"/>
</dbReference>
<protein>
    <submittedName>
        <fullName evidence="1">Flagellar hook-length control protein FliK</fullName>
    </submittedName>
</protein>
<dbReference type="OrthoDB" id="5337397at2"/>